<proteinExistence type="predicted"/>
<dbReference type="EMBL" id="MCIB01000023">
    <property type="protein sequence ID" value="RKD31193.1"/>
    <property type="molecule type" value="Genomic_DNA"/>
</dbReference>
<comment type="caution">
    <text evidence="5">The sequence shown here is derived from an EMBL/GenBank/DDBJ whole genome shotgun (WGS) entry which is preliminary data.</text>
</comment>
<dbReference type="Pfam" id="PF12802">
    <property type="entry name" value="MarR_2"/>
    <property type="match status" value="1"/>
</dbReference>
<sequence>MKNFTEANLLRELVRLLVRNLGILEKDEATCCGVTISQCHTIIEIGKHKEISLNDLATILNLDKSTISRTVNRLVKEDLAQRIPDENDRRFVKIMLTDKGKRIFKNIEKNMDDYYQRIFQSIPDDKKDQVIESLNILINSVKQNKCC</sequence>
<dbReference type="InterPro" id="IPR000835">
    <property type="entry name" value="HTH_MarR-typ"/>
</dbReference>
<keyword evidence="2" id="KW-0238">DNA-binding</keyword>
<feature type="domain" description="HTH marR-type" evidence="4">
    <location>
        <begin position="6"/>
        <end position="139"/>
    </location>
</feature>
<dbReference type="PANTHER" id="PTHR42756">
    <property type="entry name" value="TRANSCRIPTIONAL REGULATOR, MARR"/>
    <property type="match status" value="1"/>
</dbReference>
<dbReference type="OrthoDB" id="1853358at2"/>
<dbReference type="SUPFAM" id="SSF46785">
    <property type="entry name" value="Winged helix' DNA-binding domain"/>
    <property type="match status" value="1"/>
</dbReference>
<evidence type="ECO:0000256" key="3">
    <source>
        <dbReference type="ARBA" id="ARBA00023163"/>
    </source>
</evidence>
<organism evidence="5 6">
    <name type="scientific">Thermohalobacter berrensis</name>
    <dbReference type="NCBI Taxonomy" id="99594"/>
    <lineage>
        <taxon>Bacteria</taxon>
        <taxon>Bacillati</taxon>
        <taxon>Bacillota</taxon>
        <taxon>Tissierellia</taxon>
        <taxon>Tissierellales</taxon>
        <taxon>Thermohalobacteraceae</taxon>
        <taxon>Thermohalobacter</taxon>
    </lineage>
</organism>
<evidence type="ECO:0000256" key="1">
    <source>
        <dbReference type="ARBA" id="ARBA00023015"/>
    </source>
</evidence>
<dbReference type="PRINTS" id="PR00598">
    <property type="entry name" value="HTHMARR"/>
</dbReference>
<accession>A0A419T164</accession>
<keyword evidence="3" id="KW-0804">Transcription</keyword>
<evidence type="ECO:0000313" key="5">
    <source>
        <dbReference type="EMBL" id="RKD31193.1"/>
    </source>
</evidence>
<evidence type="ECO:0000313" key="6">
    <source>
        <dbReference type="Proteomes" id="UP000284177"/>
    </source>
</evidence>
<dbReference type="Gene3D" id="1.10.10.10">
    <property type="entry name" value="Winged helix-like DNA-binding domain superfamily/Winged helix DNA-binding domain"/>
    <property type="match status" value="1"/>
</dbReference>
<dbReference type="CDD" id="cd00090">
    <property type="entry name" value="HTH_ARSR"/>
    <property type="match status" value="1"/>
</dbReference>
<dbReference type="SMART" id="SM00347">
    <property type="entry name" value="HTH_MARR"/>
    <property type="match status" value="1"/>
</dbReference>
<evidence type="ECO:0000259" key="4">
    <source>
        <dbReference type="PROSITE" id="PS50995"/>
    </source>
</evidence>
<dbReference type="RefSeq" id="WP_120169559.1">
    <property type="nucleotide sequence ID" value="NZ_MCIB01000023.1"/>
</dbReference>
<keyword evidence="6" id="KW-1185">Reference proteome</keyword>
<dbReference type="InterPro" id="IPR036388">
    <property type="entry name" value="WH-like_DNA-bd_sf"/>
</dbReference>
<evidence type="ECO:0000256" key="2">
    <source>
        <dbReference type="ARBA" id="ARBA00023125"/>
    </source>
</evidence>
<gene>
    <name evidence="5" type="ORF">BET03_03435</name>
</gene>
<dbReference type="InterPro" id="IPR036390">
    <property type="entry name" value="WH_DNA-bd_sf"/>
</dbReference>
<reference evidence="5 6" key="1">
    <citation type="submission" date="2016-08" db="EMBL/GenBank/DDBJ databases">
        <title>Novel Firmicutes and Novel Genomes.</title>
        <authorList>
            <person name="Poppleton D.I."/>
            <person name="Gribaldo S."/>
        </authorList>
    </citation>
    <scope>NUCLEOTIDE SEQUENCE [LARGE SCALE GENOMIC DNA]</scope>
    <source>
        <strain evidence="5 6">CTT3</strain>
    </source>
</reference>
<dbReference type="PANTHER" id="PTHR42756:SF1">
    <property type="entry name" value="TRANSCRIPTIONAL REPRESSOR OF EMRAB OPERON"/>
    <property type="match status" value="1"/>
</dbReference>
<dbReference type="PROSITE" id="PS50995">
    <property type="entry name" value="HTH_MARR_2"/>
    <property type="match status" value="1"/>
</dbReference>
<dbReference type="GO" id="GO:0003700">
    <property type="term" value="F:DNA-binding transcription factor activity"/>
    <property type="evidence" value="ECO:0007669"/>
    <property type="project" value="InterPro"/>
</dbReference>
<dbReference type="GO" id="GO:0003677">
    <property type="term" value="F:DNA binding"/>
    <property type="evidence" value="ECO:0007669"/>
    <property type="project" value="UniProtKB-KW"/>
</dbReference>
<dbReference type="AlphaFoldDB" id="A0A419T164"/>
<name>A0A419T164_9FIRM</name>
<dbReference type="InterPro" id="IPR011991">
    <property type="entry name" value="ArsR-like_HTH"/>
</dbReference>
<keyword evidence="1" id="KW-0805">Transcription regulation</keyword>
<protein>
    <submittedName>
        <fullName evidence="5">MarR family transcriptional regulator</fullName>
    </submittedName>
</protein>
<dbReference type="Proteomes" id="UP000284177">
    <property type="component" value="Unassembled WGS sequence"/>
</dbReference>